<comment type="catalytic activity">
    <reaction evidence="11">
        <text>ATP + H2O = ADP + phosphate + H(+)</text>
        <dbReference type="Rhea" id="RHEA:13065"/>
        <dbReference type="ChEBI" id="CHEBI:15377"/>
        <dbReference type="ChEBI" id="CHEBI:15378"/>
        <dbReference type="ChEBI" id="CHEBI:30616"/>
        <dbReference type="ChEBI" id="CHEBI:43474"/>
        <dbReference type="ChEBI" id="CHEBI:456216"/>
        <dbReference type="EC" id="5.6.2.4"/>
    </reaction>
</comment>
<dbReference type="PANTHER" id="PTHR11070">
    <property type="entry name" value="UVRD / RECB / PCRA DNA HELICASE FAMILY MEMBER"/>
    <property type="match status" value="1"/>
</dbReference>
<dbReference type="GO" id="GO:0005524">
    <property type="term" value="F:ATP binding"/>
    <property type="evidence" value="ECO:0007669"/>
    <property type="project" value="UniProtKB-UniRule"/>
</dbReference>
<evidence type="ECO:0000256" key="11">
    <source>
        <dbReference type="ARBA" id="ARBA00048988"/>
    </source>
</evidence>
<dbReference type="Pfam" id="PF00580">
    <property type="entry name" value="UvrD-helicase"/>
    <property type="match status" value="1"/>
</dbReference>
<dbReference type="Pfam" id="PF13361">
    <property type="entry name" value="UvrD_C"/>
    <property type="match status" value="1"/>
</dbReference>
<protein>
    <recommendedName>
        <fullName evidence="9">DNA 3'-5' helicase</fullName>
        <ecNumber evidence="9">5.6.2.4</ecNumber>
    </recommendedName>
    <alternativeName>
        <fullName evidence="10">DNA 3'-5' helicase II</fullName>
    </alternativeName>
</protein>
<evidence type="ECO:0000256" key="1">
    <source>
        <dbReference type="ARBA" id="ARBA00009922"/>
    </source>
</evidence>
<dbReference type="EMBL" id="BMJS01000070">
    <property type="protein sequence ID" value="GGG08458.1"/>
    <property type="molecule type" value="Genomic_DNA"/>
</dbReference>
<evidence type="ECO:0000256" key="8">
    <source>
        <dbReference type="ARBA" id="ARBA00034617"/>
    </source>
</evidence>
<evidence type="ECO:0000256" key="7">
    <source>
        <dbReference type="ARBA" id="ARBA00023235"/>
    </source>
</evidence>
<dbReference type="EC" id="5.6.2.4" evidence="9"/>
<dbReference type="GO" id="GO:0043138">
    <property type="term" value="F:3'-5' DNA helicase activity"/>
    <property type="evidence" value="ECO:0007669"/>
    <property type="project" value="UniProtKB-EC"/>
</dbReference>
<dbReference type="Gene3D" id="3.40.50.300">
    <property type="entry name" value="P-loop containing nucleotide triphosphate hydrolases"/>
    <property type="match status" value="2"/>
</dbReference>
<evidence type="ECO:0000256" key="2">
    <source>
        <dbReference type="ARBA" id="ARBA00022741"/>
    </source>
</evidence>
<evidence type="ECO:0000259" key="14">
    <source>
        <dbReference type="PROSITE" id="PS51198"/>
    </source>
</evidence>
<dbReference type="Gene3D" id="1.10.10.160">
    <property type="match status" value="1"/>
</dbReference>
<dbReference type="PROSITE" id="PS51217">
    <property type="entry name" value="UVRD_HELICASE_CTER"/>
    <property type="match status" value="1"/>
</dbReference>
<keyword evidence="17" id="KW-1185">Reference proteome</keyword>
<dbReference type="RefSeq" id="WP_117004028.1">
    <property type="nucleotide sequence ID" value="NZ_BMJS01000070.1"/>
</dbReference>
<dbReference type="GO" id="GO:0000725">
    <property type="term" value="P:recombinational repair"/>
    <property type="evidence" value="ECO:0007669"/>
    <property type="project" value="TreeGrafter"/>
</dbReference>
<keyword evidence="2 12" id="KW-0547">Nucleotide-binding</keyword>
<reference evidence="16" key="1">
    <citation type="journal article" date="2014" name="Int. J. Syst. Evol. Microbiol.">
        <title>Complete genome sequence of Corynebacterium casei LMG S-19264T (=DSM 44701T), isolated from a smear-ripened cheese.</title>
        <authorList>
            <consortium name="US DOE Joint Genome Institute (JGI-PGF)"/>
            <person name="Walter F."/>
            <person name="Albersmeier A."/>
            <person name="Kalinowski J."/>
            <person name="Ruckert C."/>
        </authorList>
    </citation>
    <scope>NUCLEOTIDE SEQUENCE</scope>
    <source>
        <strain evidence="16">CGMCC 1.15758</strain>
    </source>
</reference>
<feature type="domain" description="UvrD-like helicase C-terminal" evidence="15">
    <location>
        <begin position="291"/>
        <end position="570"/>
    </location>
</feature>
<comment type="catalytic activity">
    <reaction evidence="8">
        <text>Couples ATP hydrolysis with the unwinding of duplex DNA by translocating in the 3'-5' direction.</text>
        <dbReference type="EC" id="5.6.2.4"/>
    </reaction>
</comment>
<name>A0A8J2Z736_9GAMM</name>
<dbReference type="InterPro" id="IPR027417">
    <property type="entry name" value="P-loop_NTPase"/>
</dbReference>
<keyword evidence="6" id="KW-0238">DNA-binding</keyword>
<keyword evidence="5 12" id="KW-0067">ATP-binding</keyword>
<dbReference type="PANTHER" id="PTHR11070:SF2">
    <property type="entry name" value="ATP-DEPENDENT DNA HELICASE SRS2"/>
    <property type="match status" value="1"/>
</dbReference>
<proteinExistence type="inferred from homology"/>
<accession>A0A8J2Z736</accession>
<feature type="coiled-coil region" evidence="13">
    <location>
        <begin position="106"/>
        <end position="133"/>
    </location>
</feature>
<dbReference type="InterPro" id="IPR014017">
    <property type="entry name" value="DNA_helicase_UvrD-like_C"/>
</dbReference>
<evidence type="ECO:0000256" key="3">
    <source>
        <dbReference type="ARBA" id="ARBA00022801"/>
    </source>
</evidence>
<sequence>MNKMTTICYTPEQQAIIEHNLSQHALVSAVAGSGKTQTLIARIEFLLKNAVNSSEILVLMFNKSAANDFTRRLNALNISAAIDIKTFHALGLKTVGFLEKKGLLPAAQLIDKKSTLEKLVREALQKTNQLLNEKGLITPEIIDRYQQYIGLLKSSLDLKKVLKQIELSEQGKVESFFRFYEQLRAHYRWRTFDDLLYEPMKILSANKALAARFGNRYRYVIVDEYQDINDVQQSLLKLISNNAQSVMAVGDIDQTIYEWRGSRPFYMLKGFAQDFKNAKTYTLSLTFRYGHLLSVMANEVIQHNKQRLKTLCFSAPEAAKKTDVNIISKNKLKLLIQEVAKSIHDGEYKLKDVTVLVRKYSSGVLLELSCLQEGLDYHIADGQSVFKLPLTQSIFGYLSLVDRGKYFQQFPEQVRKEKIMQMLSLPGLYLNISQLECLSELLSVNALKPMLALQSFKQQYDLPFHQVSRIKERLELWQSMLDVKPKTPASTVVKMLYTLLDLSSYLAKKAAVSPVYTDSDVADAWLNFSLEIKQTITEFLDHFNALQVQANLSKHDKNGLLISSIHKAKGLQWQHVILFDMTEQSFFSNLKDKPPTNDEIESERRLFYVAITRAISKLSIVAGNDVAKLNKWFFEGISGAPQGLRKTNSVRFLYESHLHQCEMLLKAHLDQDDIALRQKSKHSAPMASYLKKLTTA</sequence>
<comment type="caution">
    <text evidence="16">The sequence shown here is derived from an EMBL/GenBank/DDBJ whole genome shotgun (WGS) entry which is preliminary data.</text>
</comment>
<evidence type="ECO:0000313" key="16">
    <source>
        <dbReference type="EMBL" id="GGG08458.1"/>
    </source>
</evidence>
<evidence type="ECO:0000256" key="5">
    <source>
        <dbReference type="ARBA" id="ARBA00022840"/>
    </source>
</evidence>
<comment type="similarity">
    <text evidence="1">Belongs to the helicase family. UvrD subfamily.</text>
</comment>
<evidence type="ECO:0000256" key="9">
    <source>
        <dbReference type="ARBA" id="ARBA00034808"/>
    </source>
</evidence>
<keyword evidence="4 12" id="KW-0347">Helicase</keyword>
<gene>
    <name evidence="16" type="ORF">GCM10010995_27490</name>
</gene>
<dbReference type="InterPro" id="IPR014016">
    <property type="entry name" value="UvrD-like_ATP-bd"/>
</dbReference>
<evidence type="ECO:0000256" key="10">
    <source>
        <dbReference type="ARBA" id="ARBA00034923"/>
    </source>
</evidence>
<dbReference type="Gene3D" id="1.10.486.10">
    <property type="entry name" value="PCRA, domain 4"/>
    <property type="match status" value="1"/>
</dbReference>
<evidence type="ECO:0000313" key="17">
    <source>
        <dbReference type="Proteomes" id="UP000636949"/>
    </source>
</evidence>
<dbReference type="SUPFAM" id="SSF52540">
    <property type="entry name" value="P-loop containing nucleoside triphosphate hydrolases"/>
    <property type="match status" value="1"/>
</dbReference>
<dbReference type="CDD" id="cd17932">
    <property type="entry name" value="DEXQc_UvrD"/>
    <property type="match status" value="1"/>
</dbReference>
<evidence type="ECO:0000259" key="15">
    <source>
        <dbReference type="PROSITE" id="PS51217"/>
    </source>
</evidence>
<evidence type="ECO:0000256" key="6">
    <source>
        <dbReference type="ARBA" id="ARBA00023125"/>
    </source>
</evidence>
<dbReference type="OrthoDB" id="9806690at2"/>
<dbReference type="AlphaFoldDB" id="A0A8J2Z736"/>
<evidence type="ECO:0000256" key="12">
    <source>
        <dbReference type="PROSITE-ProRule" id="PRU00560"/>
    </source>
</evidence>
<dbReference type="GO" id="GO:0016787">
    <property type="term" value="F:hydrolase activity"/>
    <property type="evidence" value="ECO:0007669"/>
    <property type="project" value="UniProtKB-UniRule"/>
</dbReference>
<organism evidence="16 17">
    <name type="scientific">Cysteiniphilum litorale</name>
    <dbReference type="NCBI Taxonomy" id="2056700"/>
    <lineage>
        <taxon>Bacteria</taxon>
        <taxon>Pseudomonadati</taxon>
        <taxon>Pseudomonadota</taxon>
        <taxon>Gammaproteobacteria</taxon>
        <taxon>Thiotrichales</taxon>
        <taxon>Fastidiosibacteraceae</taxon>
        <taxon>Cysteiniphilum</taxon>
    </lineage>
</organism>
<keyword evidence="13" id="KW-0175">Coiled coil</keyword>
<keyword evidence="3 12" id="KW-0378">Hydrolase</keyword>
<dbReference type="InterPro" id="IPR000212">
    <property type="entry name" value="DNA_helicase_UvrD/REP"/>
</dbReference>
<evidence type="ECO:0000256" key="13">
    <source>
        <dbReference type="SAM" id="Coils"/>
    </source>
</evidence>
<feature type="domain" description="UvrD-like helicase ATP-binding" evidence="14">
    <location>
        <begin position="8"/>
        <end position="290"/>
    </location>
</feature>
<dbReference type="InterPro" id="IPR013986">
    <property type="entry name" value="DExx_box_DNA_helicase_dom_sf"/>
</dbReference>
<dbReference type="GO" id="GO:0003677">
    <property type="term" value="F:DNA binding"/>
    <property type="evidence" value="ECO:0007669"/>
    <property type="project" value="UniProtKB-KW"/>
</dbReference>
<feature type="binding site" evidence="12">
    <location>
        <begin position="29"/>
        <end position="36"/>
    </location>
    <ligand>
        <name>ATP</name>
        <dbReference type="ChEBI" id="CHEBI:30616"/>
    </ligand>
</feature>
<keyword evidence="7" id="KW-0413">Isomerase</keyword>
<dbReference type="Proteomes" id="UP000636949">
    <property type="component" value="Unassembled WGS sequence"/>
</dbReference>
<dbReference type="PROSITE" id="PS51198">
    <property type="entry name" value="UVRD_HELICASE_ATP_BIND"/>
    <property type="match status" value="1"/>
</dbReference>
<evidence type="ECO:0000256" key="4">
    <source>
        <dbReference type="ARBA" id="ARBA00022806"/>
    </source>
</evidence>
<reference evidence="16" key="2">
    <citation type="submission" date="2020-09" db="EMBL/GenBank/DDBJ databases">
        <authorList>
            <person name="Sun Q."/>
            <person name="Zhou Y."/>
        </authorList>
    </citation>
    <scope>NUCLEOTIDE SEQUENCE</scope>
    <source>
        <strain evidence="16">CGMCC 1.15758</strain>
    </source>
</reference>